<evidence type="ECO:0000256" key="1">
    <source>
        <dbReference type="ARBA" id="ARBA00004123"/>
    </source>
</evidence>
<evidence type="ECO:0000256" key="5">
    <source>
        <dbReference type="ARBA" id="ARBA00022880"/>
    </source>
</evidence>
<dbReference type="GO" id="GO:0003677">
    <property type="term" value="F:DNA binding"/>
    <property type="evidence" value="ECO:0007669"/>
    <property type="project" value="TreeGrafter"/>
</dbReference>
<evidence type="ECO:0000256" key="3">
    <source>
        <dbReference type="ARBA" id="ARBA00011217"/>
    </source>
</evidence>
<keyword evidence="7 8" id="KW-0131">Cell cycle</keyword>
<evidence type="ECO:0000256" key="9">
    <source>
        <dbReference type="SAM" id="MobiDB-lite"/>
    </source>
</evidence>
<reference evidence="11 12" key="1">
    <citation type="submission" date="2019-07" db="EMBL/GenBank/DDBJ databases">
        <title>Genome assembly of two rare yeast pathogens: Diutina rugosa and Trichomonascus ciferrii.</title>
        <authorList>
            <person name="Mixao V."/>
            <person name="Saus E."/>
            <person name="Hansen A."/>
            <person name="Lass-Flor C."/>
            <person name="Gabaldon T."/>
        </authorList>
    </citation>
    <scope>NUCLEOTIDE SEQUENCE [LARGE SCALE GENOMIC DNA]</scope>
    <source>
        <strain evidence="11 12">CBS 613</strain>
    </source>
</reference>
<dbReference type="GO" id="GO:0006974">
    <property type="term" value="P:DNA damage response"/>
    <property type="evidence" value="ECO:0007669"/>
    <property type="project" value="UniProtKB-KW"/>
</dbReference>
<dbReference type="Pfam" id="PF07962">
    <property type="entry name" value="Swi3"/>
    <property type="match status" value="1"/>
</dbReference>
<dbReference type="RefSeq" id="XP_034013409.1">
    <property type="nucleotide sequence ID" value="XM_034154381.1"/>
</dbReference>
<keyword evidence="4 8" id="KW-0227">DNA damage</keyword>
<evidence type="ECO:0000259" key="10">
    <source>
        <dbReference type="Pfam" id="PF07962"/>
    </source>
</evidence>
<feature type="compositionally biased region" description="Acidic residues" evidence="9">
    <location>
        <begin position="217"/>
        <end position="226"/>
    </location>
</feature>
<comment type="function">
    <text evidence="8">Plays an important role in the control of DNA replication and the maintenance of replication fork stability.</text>
</comment>
<comment type="subunit">
    <text evidence="3">Component of the fork protection complex (FPC) consisting of TOF1 and CSM3.</text>
</comment>
<evidence type="ECO:0000313" key="12">
    <source>
        <dbReference type="Proteomes" id="UP000449547"/>
    </source>
</evidence>
<comment type="similarity">
    <text evidence="2 8">Belongs to the CSM3 family.</text>
</comment>
<dbReference type="AlphaFoldDB" id="A0A642USV3"/>
<dbReference type="GO" id="GO:0031298">
    <property type="term" value="C:replication fork protection complex"/>
    <property type="evidence" value="ECO:0007669"/>
    <property type="project" value="TreeGrafter"/>
</dbReference>
<dbReference type="EMBL" id="SWFT01000052">
    <property type="protein sequence ID" value="KAA8904845.1"/>
    <property type="molecule type" value="Genomic_DNA"/>
</dbReference>
<protein>
    <recommendedName>
        <fullName evidence="8">Chromosome segregation in meiosis protein</fullName>
    </recommendedName>
</protein>
<dbReference type="InterPro" id="IPR012923">
    <property type="entry name" value="Csm3"/>
</dbReference>
<dbReference type="GO" id="GO:0043111">
    <property type="term" value="P:replication fork arrest"/>
    <property type="evidence" value="ECO:0007669"/>
    <property type="project" value="TreeGrafter"/>
</dbReference>
<proteinExistence type="inferred from homology"/>
<name>A0A642USV3_DIURU</name>
<dbReference type="InterPro" id="IPR040038">
    <property type="entry name" value="TIPIN/Csm3/Swi3"/>
</dbReference>
<keyword evidence="5" id="KW-0236">DNA replication inhibitor</keyword>
<dbReference type="Proteomes" id="UP000449547">
    <property type="component" value="Unassembled WGS sequence"/>
</dbReference>
<evidence type="ECO:0000256" key="6">
    <source>
        <dbReference type="ARBA" id="ARBA00023242"/>
    </source>
</evidence>
<dbReference type="OrthoDB" id="437078at2759"/>
<evidence type="ECO:0000256" key="8">
    <source>
        <dbReference type="RuleBase" id="RU366049"/>
    </source>
</evidence>
<dbReference type="PANTHER" id="PTHR13220">
    <property type="entry name" value="TIMELESS INTERACTING-RELATED"/>
    <property type="match status" value="1"/>
</dbReference>
<dbReference type="GeneID" id="54780452"/>
<dbReference type="GO" id="GO:0031297">
    <property type="term" value="P:replication fork processing"/>
    <property type="evidence" value="ECO:0007669"/>
    <property type="project" value="UniProtKB-UniRule"/>
</dbReference>
<dbReference type="GO" id="GO:0000076">
    <property type="term" value="P:DNA replication checkpoint signaling"/>
    <property type="evidence" value="ECO:0007669"/>
    <property type="project" value="UniProtKB-UniRule"/>
</dbReference>
<evidence type="ECO:0000256" key="7">
    <source>
        <dbReference type="ARBA" id="ARBA00023306"/>
    </source>
</evidence>
<gene>
    <name evidence="11" type="ORF">DIURU_001799</name>
</gene>
<evidence type="ECO:0000256" key="4">
    <source>
        <dbReference type="ARBA" id="ARBA00022763"/>
    </source>
</evidence>
<dbReference type="OMA" id="REHENLG"/>
<evidence type="ECO:0000313" key="11">
    <source>
        <dbReference type="EMBL" id="KAA8904845.1"/>
    </source>
</evidence>
<keyword evidence="12" id="KW-1185">Reference proteome</keyword>
<accession>A0A642USV3</accession>
<feature type="domain" description="Chromosome segregation in meiosis protein 3" evidence="10">
    <location>
        <begin position="25"/>
        <end position="118"/>
    </location>
</feature>
<evidence type="ECO:0000256" key="2">
    <source>
        <dbReference type="ARBA" id="ARBA00006075"/>
    </source>
</evidence>
<dbReference type="VEuPathDB" id="FungiDB:DIURU_001799"/>
<organism evidence="11 12">
    <name type="scientific">Diutina rugosa</name>
    <name type="common">Yeast</name>
    <name type="synonym">Candida rugosa</name>
    <dbReference type="NCBI Taxonomy" id="5481"/>
    <lineage>
        <taxon>Eukaryota</taxon>
        <taxon>Fungi</taxon>
        <taxon>Dikarya</taxon>
        <taxon>Ascomycota</taxon>
        <taxon>Saccharomycotina</taxon>
        <taxon>Pichiomycetes</taxon>
        <taxon>Debaryomycetaceae</taxon>
        <taxon>Diutina</taxon>
    </lineage>
</organism>
<sequence length="262" mass="29538">MAEEEEDTLGLDTPIQKARAKVARIDNDRLFNPVSGLPYIVKNYPKLVKSIEHNDRKFRGSKYQREHENLGKILSFYHLWAHGMFPKATFRDCIKLTRRFGDRSTRVKLWRRSLIEAEINKLKVKQGLITEEDAQENLREFSVVVNNEENASEAVSATIDDEDDYVAPMDFSFMESSLFVGAEGETNNDDVPSPSESPSAEKRSTSLPTPPAAPEPIEAEEEEIPSDIERQAMEEANNNNDDDDDDPFSDDDADILAAASLA</sequence>
<keyword evidence="6 8" id="KW-0539">Nucleus</keyword>
<dbReference type="PANTHER" id="PTHR13220:SF11">
    <property type="entry name" value="TIMELESS-INTERACTING PROTEIN"/>
    <property type="match status" value="1"/>
</dbReference>
<feature type="region of interest" description="Disordered" evidence="9">
    <location>
        <begin position="183"/>
        <end position="262"/>
    </location>
</feature>
<comment type="subcellular location">
    <subcellularLocation>
        <location evidence="1 8">Nucleus</location>
    </subcellularLocation>
</comment>
<feature type="compositionally biased region" description="Acidic residues" evidence="9">
    <location>
        <begin position="240"/>
        <end position="254"/>
    </location>
</feature>
<comment type="caution">
    <text evidence="11">The sequence shown here is derived from an EMBL/GenBank/DDBJ whole genome shotgun (WGS) entry which is preliminary data.</text>
</comment>